<evidence type="ECO:0000313" key="1">
    <source>
        <dbReference type="EMBL" id="KAG8069516.1"/>
    </source>
</evidence>
<dbReference type="Proteomes" id="UP000729402">
    <property type="component" value="Unassembled WGS sequence"/>
</dbReference>
<reference evidence="1" key="1">
    <citation type="journal article" date="2021" name="bioRxiv">
        <title>Whole Genome Assembly and Annotation of Northern Wild Rice, Zizania palustris L., Supports a Whole Genome Duplication in the Zizania Genus.</title>
        <authorList>
            <person name="Haas M."/>
            <person name="Kono T."/>
            <person name="Macchietto M."/>
            <person name="Millas R."/>
            <person name="McGilp L."/>
            <person name="Shao M."/>
            <person name="Duquette J."/>
            <person name="Hirsch C.N."/>
            <person name="Kimball J."/>
        </authorList>
    </citation>
    <scope>NUCLEOTIDE SEQUENCE</scope>
    <source>
        <tissue evidence="1">Fresh leaf tissue</tissue>
    </source>
</reference>
<gene>
    <name evidence="1" type="ORF">GUJ93_ZPchr0006g45555</name>
</gene>
<sequence length="75" mass="7415">MKMDGHPAAVVAESHMAGVAAEDHTTAATAELHTRGTAVPGGTEPSGRTATAAAELLRLGAASLVLLGGVEPKDN</sequence>
<protein>
    <submittedName>
        <fullName evidence="1">Uncharacterized protein</fullName>
    </submittedName>
</protein>
<reference evidence="1" key="2">
    <citation type="submission" date="2021-02" db="EMBL/GenBank/DDBJ databases">
        <authorList>
            <person name="Kimball J.A."/>
            <person name="Haas M.W."/>
            <person name="Macchietto M."/>
            <person name="Kono T."/>
            <person name="Duquette J."/>
            <person name="Shao M."/>
        </authorList>
    </citation>
    <scope>NUCLEOTIDE SEQUENCE</scope>
    <source>
        <tissue evidence="1">Fresh leaf tissue</tissue>
    </source>
</reference>
<accession>A0A8J5TA61</accession>
<name>A0A8J5TA61_ZIZPA</name>
<organism evidence="1 2">
    <name type="scientific">Zizania palustris</name>
    <name type="common">Northern wild rice</name>
    <dbReference type="NCBI Taxonomy" id="103762"/>
    <lineage>
        <taxon>Eukaryota</taxon>
        <taxon>Viridiplantae</taxon>
        <taxon>Streptophyta</taxon>
        <taxon>Embryophyta</taxon>
        <taxon>Tracheophyta</taxon>
        <taxon>Spermatophyta</taxon>
        <taxon>Magnoliopsida</taxon>
        <taxon>Liliopsida</taxon>
        <taxon>Poales</taxon>
        <taxon>Poaceae</taxon>
        <taxon>BOP clade</taxon>
        <taxon>Oryzoideae</taxon>
        <taxon>Oryzeae</taxon>
        <taxon>Zizaniinae</taxon>
        <taxon>Zizania</taxon>
    </lineage>
</organism>
<dbReference type="EMBL" id="JAAALK010000283">
    <property type="protein sequence ID" value="KAG8069516.1"/>
    <property type="molecule type" value="Genomic_DNA"/>
</dbReference>
<keyword evidence="2" id="KW-1185">Reference proteome</keyword>
<comment type="caution">
    <text evidence="1">The sequence shown here is derived from an EMBL/GenBank/DDBJ whole genome shotgun (WGS) entry which is preliminary data.</text>
</comment>
<proteinExistence type="predicted"/>
<evidence type="ECO:0000313" key="2">
    <source>
        <dbReference type="Proteomes" id="UP000729402"/>
    </source>
</evidence>
<dbReference type="AlphaFoldDB" id="A0A8J5TA61"/>